<name>A0A098G830_9GAMM</name>
<dbReference type="EMBL" id="LN614827">
    <property type="protein sequence ID" value="CEG58628.1"/>
    <property type="molecule type" value="Genomic_DNA"/>
</dbReference>
<dbReference type="KEGG" id="lfa:LFA_3295"/>
<dbReference type="HOGENOM" id="CLU_354044_0_0_6"/>
<dbReference type="Proteomes" id="UP000032430">
    <property type="component" value="Chromosome I"/>
</dbReference>
<sequence length="766" mass="86965">MPKNALYNVITAAIFNQSTAVLPDGVTLSKCKNNKGANYFLFELSPDNGFAIDNLTLKNHHLSVYENPLSSVDKSQYHYTAVFEDGESREYRLHVYFNYRDYCLWEPKLSLILPENKFVPVESKEHSDAFRTLAHIATNKLIDYLRATQNTVISNLQRGNESLEAQASLLSKKLDDNRAEYIACIRRLIDAHEELKKYVNNVQPVLSTVRYYKNLCDQLSLITESPIIATRIEENKAEPSATILLSDAKSDISDLKSEGTNTRVKKRSILDEVIKNLKERFLAYNEATEEQKPSLLVACFNELILYEMDVEDIGDFALLKLDIEEEGKKLLELFLIKKQYEKAEKLAPFYYLLTDNIFHLAMRRSPEDVGLLSFLLKNQIIPFDYKNFVIKEVSYSSLMAYYFEADISTPAKINSLDVLIKNGVSLMTLDKSGLPFAATLLSQPGHPLRPILERNAELTLDNPVFYKQLNSVLRVLASQSTCSKERKAQLTELIVSTNAALEAVSRKREISRLSHLPKAELNGGILKSDKARGLIDRLKLDPDIAGLEKTIQQKVITILKASKANRPKTKKSLGCIAQVNLDKYQEQLVNIDEHQLPTFERLKELFLTQQRNVIHFLELWDNLKDITTQGSRRISAKERNAIKGRQQQIINELGALTKKLYLPLQDLLKQDVLKSIDELEKTSSELAKTRERLEKTRNELARIREGIEKARNELAKTKEGIEKVKEEKKESEKQQVNAARASQSGLFASSDKPGSDAQSAIPQAGP</sequence>
<evidence type="ECO:0000256" key="2">
    <source>
        <dbReference type="SAM" id="MobiDB-lite"/>
    </source>
</evidence>
<evidence type="ECO:0000313" key="4">
    <source>
        <dbReference type="Proteomes" id="UP000032430"/>
    </source>
</evidence>
<dbReference type="RefSeq" id="WP_045096905.1">
    <property type="nucleotide sequence ID" value="NZ_LN614827.1"/>
</dbReference>
<feature type="compositionally biased region" description="Polar residues" evidence="2">
    <location>
        <begin position="756"/>
        <end position="766"/>
    </location>
</feature>
<protein>
    <recommendedName>
        <fullName evidence="5">Coiled-coil-containing protein</fullName>
    </recommendedName>
</protein>
<proteinExistence type="predicted"/>
<keyword evidence="4" id="KW-1185">Reference proteome</keyword>
<evidence type="ECO:0000313" key="3">
    <source>
        <dbReference type="EMBL" id="CEG58628.1"/>
    </source>
</evidence>
<accession>A0A098G830</accession>
<feature type="region of interest" description="Disordered" evidence="2">
    <location>
        <begin position="722"/>
        <end position="766"/>
    </location>
</feature>
<organism evidence="3 4">
    <name type="scientific">Legionella fallonii LLAP-10</name>
    <dbReference type="NCBI Taxonomy" id="1212491"/>
    <lineage>
        <taxon>Bacteria</taxon>
        <taxon>Pseudomonadati</taxon>
        <taxon>Pseudomonadota</taxon>
        <taxon>Gammaproteobacteria</taxon>
        <taxon>Legionellales</taxon>
        <taxon>Legionellaceae</taxon>
        <taxon>Legionella</taxon>
    </lineage>
</organism>
<gene>
    <name evidence="3" type="ORF">LFA_3295</name>
</gene>
<feature type="compositionally biased region" description="Basic and acidic residues" evidence="2">
    <location>
        <begin position="722"/>
        <end position="733"/>
    </location>
</feature>
<feature type="compositionally biased region" description="Polar residues" evidence="2">
    <location>
        <begin position="734"/>
        <end position="747"/>
    </location>
</feature>
<reference evidence="4" key="1">
    <citation type="submission" date="2014-09" db="EMBL/GenBank/DDBJ databases">
        <authorList>
            <person name="Gomez-Valero L."/>
        </authorList>
    </citation>
    <scope>NUCLEOTIDE SEQUENCE [LARGE SCALE GENOMIC DNA]</scope>
    <source>
        <strain evidence="4">ATCC700992</strain>
    </source>
</reference>
<dbReference type="AlphaFoldDB" id="A0A098G830"/>
<feature type="coiled-coil region" evidence="1">
    <location>
        <begin position="153"/>
        <end position="180"/>
    </location>
</feature>
<evidence type="ECO:0000256" key="1">
    <source>
        <dbReference type="SAM" id="Coils"/>
    </source>
</evidence>
<keyword evidence="1" id="KW-0175">Coiled coil</keyword>
<dbReference type="OrthoDB" id="5652557at2"/>
<evidence type="ECO:0008006" key="5">
    <source>
        <dbReference type="Google" id="ProtNLM"/>
    </source>
</evidence>